<evidence type="ECO:0000256" key="6">
    <source>
        <dbReference type="ARBA" id="ARBA00022989"/>
    </source>
</evidence>
<evidence type="ECO:0000256" key="1">
    <source>
        <dbReference type="ARBA" id="ARBA00004429"/>
    </source>
</evidence>
<keyword evidence="5 9" id="KW-0812">Transmembrane</keyword>
<dbReference type="InterPro" id="IPR055348">
    <property type="entry name" value="DctQ"/>
</dbReference>
<dbReference type="GO" id="GO:0005886">
    <property type="term" value="C:plasma membrane"/>
    <property type="evidence" value="ECO:0007669"/>
    <property type="project" value="UniProtKB-SubCell"/>
</dbReference>
<evidence type="ECO:0000256" key="8">
    <source>
        <dbReference type="ARBA" id="ARBA00038436"/>
    </source>
</evidence>
<keyword evidence="7 9" id="KW-0472">Membrane</keyword>
<name>A0A2V3W1P4_9BACI</name>
<keyword evidence="2" id="KW-0813">Transport</keyword>
<dbReference type="OrthoDB" id="9815614at2"/>
<evidence type="ECO:0000256" key="7">
    <source>
        <dbReference type="ARBA" id="ARBA00023136"/>
    </source>
</evidence>
<evidence type="ECO:0000256" key="4">
    <source>
        <dbReference type="ARBA" id="ARBA00022519"/>
    </source>
</evidence>
<evidence type="ECO:0000313" key="11">
    <source>
        <dbReference type="EMBL" id="PXW87094.1"/>
    </source>
</evidence>
<dbReference type="PANTHER" id="PTHR35011:SF2">
    <property type="entry name" value="2,3-DIKETO-L-GULONATE TRAP TRANSPORTER SMALL PERMEASE PROTEIN YIAM"/>
    <property type="match status" value="1"/>
</dbReference>
<comment type="subcellular location">
    <subcellularLocation>
        <location evidence="1">Cell inner membrane</location>
        <topology evidence="1">Multi-pass membrane protein</topology>
    </subcellularLocation>
</comment>
<evidence type="ECO:0000256" key="9">
    <source>
        <dbReference type="SAM" id="Phobius"/>
    </source>
</evidence>
<dbReference type="GO" id="GO:0022857">
    <property type="term" value="F:transmembrane transporter activity"/>
    <property type="evidence" value="ECO:0007669"/>
    <property type="project" value="TreeGrafter"/>
</dbReference>
<feature type="transmembrane region" description="Helical" evidence="9">
    <location>
        <begin position="128"/>
        <end position="146"/>
    </location>
</feature>
<dbReference type="InterPro" id="IPR007387">
    <property type="entry name" value="TRAP_DctQ"/>
</dbReference>
<dbReference type="PANTHER" id="PTHR35011">
    <property type="entry name" value="2,3-DIKETO-L-GULONATE TRAP TRANSPORTER SMALL PERMEASE PROTEIN YIAM"/>
    <property type="match status" value="1"/>
</dbReference>
<evidence type="ECO:0000259" key="10">
    <source>
        <dbReference type="Pfam" id="PF04290"/>
    </source>
</evidence>
<dbReference type="AlphaFoldDB" id="A0A2V3W1P4"/>
<keyword evidence="3" id="KW-1003">Cell membrane</keyword>
<keyword evidence="4" id="KW-0997">Cell inner membrane</keyword>
<dbReference type="RefSeq" id="WP_110395321.1">
    <property type="nucleotide sequence ID" value="NZ_JADIJL010000008.1"/>
</dbReference>
<keyword evidence="12" id="KW-1185">Reference proteome</keyword>
<feature type="transmembrane region" description="Helical" evidence="9">
    <location>
        <begin position="14"/>
        <end position="37"/>
    </location>
</feature>
<feature type="domain" description="Tripartite ATP-independent periplasmic transporters DctQ component" evidence="10">
    <location>
        <begin position="23"/>
        <end position="154"/>
    </location>
</feature>
<organism evidence="11 12">
    <name type="scientific">Pseudogracilibacillus auburnensis</name>
    <dbReference type="NCBI Taxonomy" id="1494959"/>
    <lineage>
        <taxon>Bacteria</taxon>
        <taxon>Bacillati</taxon>
        <taxon>Bacillota</taxon>
        <taxon>Bacilli</taxon>
        <taxon>Bacillales</taxon>
        <taxon>Bacillaceae</taxon>
        <taxon>Pseudogracilibacillus</taxon>
    </lineage>
</organism>
<feature type="transmembrane region" description="Helical" evidence="9">
    <location>
        <begin position="86"/>
        <end position="104"/>
    </location>
</feature>
<proteinExistence type="inferred from homology"/>
<accession>A0A2V3W1P4</accession>
<dbReference type="Proteomes" id="UP000247978">
    <property type="component" value="Unassembled WGS sequence"/>
</dbReference>
<comment type="caution">
    <text evidence="11">The sequence shown here is derived from an EMBL/GenBank/DDBJ whole genome shotgun (WGS) entry which is preliminary data.</text>
</comment>
<sequence length="166" mass="19286">MNVKTLLDKRMEEFILVLTMAIMVLIMFIQSTSRYFFGFSFSWGSEFAQYLHVWQIWIGASLAVRLQSHIRVDVFIKLFPQTIQRFINFLALVCWFIFAGFLAFEGSKYVIDMLASGQTSPSLQVPMWIPYLAIPIGGTLMVIRLIQQMYLLFTNKDGLYGKEEIQ</sequence>
<reference evidence="11 12" key="1">
    <citation type="submission" date="2018-05" db="EMBL/GenBank/DDBJ databases">
        <title>Genomic Encyclopedia of Type Strains, Phase IV (KMG-IV): sequencing the most valuable type-strain genomes for metagenomic binning, comparative biology and taxonomic classification.</title>
        <authorList>
            <person name="Goeker M."/>
        </authorList>
    </citation>
    <scope>NUCLEOTIDE SEQUENCE [LARGE SCALE GENOMIC DNA]</scope>
    <source>
        <strain evidence="11 12">DSM 28556</strain>
    </source>
</reference>
<dbReference type="EMBL" id="QJJQ01000006">
    <property type="protein sequence ID" value="PXW87094.1"/>
    <property type="molecule type" value="Genomic_DNA"/>
</dbReference>
<keyword evidence="6 9" id="KW-1133">Transmembrane helix</keyword>
<dbReference type="Pfam" id="PF04290">
    <property type="entry name" value="DctQ"/>
    <property type="match status" value="1"/>
</dbReference>
<comment type="similarity">
    <text evidence="8">Belongs to the TRAP transporter small permease family.</text>
</comment>
<gene>
    <name evidence="11" type="ORF">DFR56_106164</name>
</gene>
<evidence type="ECO:0000256" key="5">
    <source>
        <dbReference type="ARBA" id="ARBA00022692"/>
    </source>
</evidence>
<protein>
    <submittedName>
        <fullName evidence="11">C4-dicarboxylate transporter DctQ subunit</fullName>
    </submittedName>
</protein>
<dbReference type="GO" id="GO:0015740">
    <property type="term" value="P:C4-dicarboxylate transport"/>
    <property type="evidence" value="ECO:0007669"/>
    <property type="project" value="TreeGrafter"/>
</dbReference>
<evidence type="ECO:0000256" key="2">
    <source>
        <dbReference type="ARBA" id="ARBA00022448"/>
    </source>
</evidence>
<evidence type="ECO:0000256" key="3">
    <source>
        <dbReference type="ARBA" id="ARBA00022475"/>
    </source>
</evidence>
<evidence type="ECO:0000313" key="12">
    <source>
        <dbReference type="Proteomes" id="UP000247978"/>
    </source>
</evidence>
<feature type="transmembrane region" description="Helical" evidence="9">
    <location>
        <begin position="49"/>
        <end position="66"/>
    </location>
</feature>